<evidence type="ECO:0000313" key="4">
    <source>
        <dbReference type="Proteomes" id="UP000005408"/>
    </source>
</evidence>
<dbReference type="InterPro" id="IPR019080">
    <property type="entry name" value="YqaJ_viral_recombinase"/>
</dbReference>
<evidence type="ECO:0000313" key="3">
    <source>
        <dbReference type="EnsemblMetazoa" id="G31833.1:cds"/>
    </source>
</evidence>
<dbReference type="GO" id="GO:0008270">
    <property type="term" value="F:zinc ion binding"/>
    <property type="evidence" value="ECO:0007669"/>
    <property type="project" value="UniProtKB-KW"/>
</dbReference>
<keyword evidence="1" id="KW-0862">Zinc</keyword>
<evidence type="ECO:0000256" key="1">
    <source>
        <dbReference type="PROSITE-ProRule" id="PRU00325"/>
    </source>
</evidence>
<dbReference type="InterPro" id="IPR011604">
    <property type="entry name" value="PDDEXK-like_dom_sf"/>
</dbReference>
<protein>
    <recommendedName>
        <fullName evidence="2">SWIM-type domain-containing protein</fullName>
    </recommendedName>
</protein>
<dbReference type="AlphaFoldDB" id="A0A8W8M5I7"/>
<dbReference type="OMA" id="KCHRIAT"/>
<dbReference type="EnsemblMetazoa" id="G31833.1">
    <property type="protein sequence ID" value="G31833.1:cds"/>
    <property type="gene ID" value="G31833"/>
</dbReference>
<keyword evidence="1" id="KW-0479">Metal-binding</keyword>
<dbReference type="Proteomes" id="UP000005408">
    <property type="component" value="Unassembled WGS sequence"/>
</dbReference>
<dbReference type="OrthoDB" id="6146149at2759"/>
<name>A0A8W8M5I7_MAGGI</name>
<dbReference type="Pfam" id="PF09588">
    <property type="entry name" value="YqaJ"/>
    <property type="match status" value="1"/>
</dbReference>
<sequence>MEKTDRFTREWFLHQKGDWVRNLSNIPEFDIGKLKYYLTENRNKTFDKEGMRAYKSLKAYKFFEEGYVQKISSLQIDNSFLVRAEVMASMAQRVYKPYVCLSLKGDVRGGSCDCVAGKGEACSHIAALLFALDDFIAKGLKDLPEDRSSTDKLCQWNKPAKRKTEPKTIHSIRIVKQEPGKVLKGRETLASLKYDPRQQVHQVKDEESARQLIEVLGGANPTCGFMKYNKPVPNIPVDTASSLHTQEIVYTAKHFLDFDLPASIFDIKSACMFFKDSLNLDPNGIAELEMRTRGQSSSQEWHNARKYRLTASDFHKVFVRRSTTEPSKLLKYFLYNKIKPTNAMLFGLRQEKHAIEKFKSKLEAEGVCEVIVEQKGLTVDSHYTFLGASVDGIALINGEKFVLELKNPASTWDMDISSAAKKLTCLKVNENNELCLNIKHSYYTQIQGQMGILNISKCYFVLCTKNDIHIEKVTFDKHFWGKVLCKLTQFYDNFMLPEIVYPSVKFGLPAIDISKF</sequence>
<dbReference type="Gene3D" id="3.90.320.10">
    <property type="match status" value="1"/>
</dbReference>
<dbReference type="CDD" id="cd22343">
    <property type="entry name" value="PDDEXK_lambda_exonuclease-like"/>
    <property type="match status" value="1"/>
</dbReference>
<feature type="domain" description="SWIM-type" evidence="2">
    <location>
        <begin position="97"/>
        <end position="133"/>
    </location>
</feature>
<reference evidence="3" key="1">
    <citation type="submission" date="2022-08" db="UniProtKB">
        <authorList>
            <consortium name="EnsemblMetazoa"/>
        </authorList>
    </citation>
    <scope>IDENTIFICATION</scope>
    <source>
        <strain evidence="3">05x7-T-G4-1.051#20</strain>
    </source>
</reference>
<dbReference type="InterPro" id="IPR007527">
    <property type="entry name" value="Znf_SWIM"/>
</dbReference>
<accession>A0A8W8M5I7</accession>
<dbReference type="SUPFAM" id="SSF52980">
    <property type="entry name" value="Restriction endonuclease-like"/>
    <property type="match status" value="1"/>
</dbReference>
<dbReference type="EnsemblMetazoa" id="G31833.2">
    <property type="protein sequence ID" value="G31833.2:cds"/>
    <property type="gene ID" value="G31833"/>
</dbReference>
<organism evidence="3 4">
    <name type="scientific">Magallana gigas</name>
    <name type="common">Pacific oyster</name>
    <name type="synonym">Crassostrea gigas</name>
    <dbReference type="NCBI Taxonomy" id="29159"/>
    <lineage>
        <taxon>Eukaryota</taxon>
        <taxon>Metazoa</taxon>
        <taxon>Spiralia</taxon>
        <taxon>Lophotrochozoa</taxon>
        <taxon>Mollusca</taxon>
        <taxon>Bivalvia</taxon>
        <taxon>Autobranchia</taxon>
        <taxon>Pteriomorphia</taxon>
        <taxon>Ostreida</taxon>
        <taxon>Ostreoidea</taxon>
        <taxon>Ostreidae</taxon>
        <taxon>Magallana</taxon>
    </lineage>
</organism>
<evidence type="ECO:0000259" key="2">
    <source>
        <dbReference type="PROSITE" id="PS50966"/>
    </source>
</evidence>
<proteinExistence type="predicted"/>
<dbReference type="PROSITE" id="PS50966">
    <property type="entry name" value="ZF_SWIM"/>
    <property type="match status" value="1"/>
</dbReference>
<keyword evidence="1" id="KW-0863">Zinc-finger</keyword>
<dbReference type="PANTHER" id="PTHR47526">
    <property type="entry name" value="ATP-DEPENDENT DNA HELICASE"/>
    <property type="match status" value="1"/>
</dbReference>
<keyword evidence="4" id="KW-1185">Reference proteome</keyword>
<dbReference type="GO" id="GO:0006281">
    <property type="term" value="P:DNA repair"/>
    <property type="evidence" value="ECO:0007669"/>
    <property type="project" value="UniProtKB-ARBA"/>
</dbReference>
<dbReference type="InterPro" id="IPR011335">
    <property type="entry name" value="Restrct_endonuc-II-like"/>
</dbReference>
<dbReference type="PANTHER" id="PTHR47526:SF3">
    <property type="entry name" value="PHD-TYPE DOMAIN-CONTAINING PROTEIN"/>
    <property type="match status" value="1"/>
</dbReference>